<dbReference type="PROSITE" id="PS50041">
    <property type="entry name" value="C_TYPE_LECTIN_2"/>
    <property type="match status" value="1"/>
</dbReference>
<organism evidence="4 5">
    <name type="scientific">Candidatus Onthocola gallistercoris</name>
    <dbReference type="NCBI Taxonomy" id="2840876"/>
    <lineage>
        <taxon>Bacteria</taxon>
        <taxon>Bacillati</taxon>
        <taxon>Bacillota</taxon>
        <taxon>Bacilli</taxon>
        <taxon>Candidatus Onthocola</taxon>
    </lineage>
</organism>
<proteinExistence type="predicted"/>
<reference evidence="4" key="2">
    <citation type="journal article" date="2021" name="PeerJ">
        <title>Extensive microbial diversity within the chicken gut microbiome revealed by metagenomics and culture.</title>
        <authorList>
            <person name="Gilroy R."/>
            <person name="Ravi A."/>
            <person name="Getino M."/>
            <person name="Pursley I."/>
            <person name="Horton D.L."/>
            <person name="Alikhan N.F."/>
            <person name="Baker D."/>
            <person name="Gharbi K."/>
            <person name="Hall N."/>
            <person name="Watson M."/>
            <person name="Adriaenssens E.M."/>
            <person name="Foster-Nyarko E."/>
            <person name="Jarju S."/>
            <person name="Secka A."/>
            <person name="Antonio M."/>
            <person name="Oren A."/>
            <person name="Chaudhuri R.R."/>
            <person name="La Ragione R."/>
            <person name="Hildebrand F."/>
            <person name="Pallen M.J."/>
        </authorList>
    </citation>
    <scope>NUCLEOTIDE SEQUENCE</scope>
    <source>
        <strain evidence="4">CHK187-14744</strain>
    </source>
</reference>
<dbReference type="SMART" id="SM00034">
    <property type="entry name" value="CLECT"/>
    <property type="match status" value="1"/>
</dbReference>
<gene>
    <name evidence="4" type="ORF">IAB63_09780</name>
</gene>
<protein>
    <submittedName>
        <fullName evidence="4">Zinc-ribbon domain-containing protein</fullName>
    </submittedName>
</protein>
<reference evidence="4" key="1">
    <citation type="submission" date="2020-10" db="EMBL/GenBank/DDBJ databases">
        <authorList>
            <person name="Gilroy R."/>
        </authorList>
    </citation>
    <scope>NUCLEOTIDE SEQUENCE</scope>
    <source>
        <strain evidence="4">CHK187-14744</strain>
    </source>
</reference>
<dbReference type="Gene3D" id="3.10.100.10">
    <property type="entry name" value="Mannose-Binding Protein A, subunit A"/>
    <property type="match status" value="1"/>
</dbReference>
<evidence type="ECO:0000259" key="3">
    <source>
        <dbReference type="PROSITE" id="PS50041"/>
    </source>
</evidence>
<dbReference type="InterPro" id="IPR050111">
    <property type="entry name" value="C-type_lectin/snaclec_domain"/>
</dbReference>
<feature type="region of interest" description="Disordered" evidence="1">
    <location>
        <begin position="119"/>
        <end position="188"/>
    </location>
</feature>
<dbReference type="Pfam" id="PF00059">
    <property type="entry name" value="Lectin_C"/>
    <property type="match status" value="1"/>
</dbReference>
<dbReference type="InterPro" id="IPR016186">
    <property type="entry name" value="C-type_lectin-like/link_sf"/>
</dbReference>
<keyword evidence="2" id="KW-0472">Membrane</keyword>
<dbReference type="InterPro" id="IPR016187">
    <property type="entry name" value="CTDL_fold"/>
</dbReference>
<dbReference type="SUPFAM" id="SSF56436">
    <property type="entry name" value="C-type lectin-like"/>
    <property type="match status" value="1"/>
</dbReference>
<evidence type="ECO:0000313" key="4">
    <source>
        <dbReference type="EMBL" id="HIU03526.1"/>
    </source>
</evidence>
<dbReference type="Pfam" id="PF13240">
    <property type="entry name" value="Zn_Ribbon_1"/>
    <property type="match status" value="1"/>
</dbReference>
<evidence type="ECO:0000256" key="2">
    <source>
        <dbReference type="SAM" id="Phobius"/>
    </source>
</evidence>
<feature type="compositionally biased region" description="Low complexity" evidence="1">
    <location>
        <begin position="155"/>
        <end position="188"/>
    </location>
</feature>
<accession>A0A9D1HHM4</accession>
<evidence type="ECO:0000313" key="5">
    <source>
        <dbReference type="Proteomes" id="UP000824164"/>
    </source>
</evidence>
<dbReference type="EMBL" id="DVLT01000057">
    <property type="protein sequence ID" value="HIU03526.1"/>
    <property type="molecule type" value="Genomic_DNA"/>
</dbReference>
<dbReference type="CDD" id="cd00037">
    <property type="entry name" value="CLECT"/>
    <property type="match status" value="1"/>
</dbReference>
<feature type="domain" description="C-type lectin" evidence="3">
    <location>
        <begin position="195"/>
        <end position="292"/>
    </location>
</feature>
<evidence type="ECO:0000256" key="1">
    <source>
        <dbReference type="SAM" id="MobiDB-lite"/>
    </source>
</evidence>
<dbReference type="PANTHER" id="PTHR22803">
    <property type="entry name" value="MANNOSE, PHOSPHOLIPASE, LECTIN RECEPTOR RELATED"/>
    <property type="match status" value="1"/>
</dbReference>
<feature type="region of interest" description="Disordered" evidence="1">
    <location>
        <begin position="64"/>
        <end position="85"/>
    </location>
</feature>
<comment type="caution">
    <text evidence="4">The sequence shown here is derived from an EMBL/GenBank/DDBJ whole genome shotgun (WGS) entry which is preliminary data.</text>
</comment>
<feature type="transmembrane region" description="Helical" evidence="2">
    <location>
        <begin position="91"/>
        <end position="112"/>
    </location>
</feature>
<name>A0A9D1HHM4_9FIRM</name>
<keyword evidence="2" id="KW-0812">Transmembrane</keyword>
<dbReference type="InterPro" id="IPR001304">
    <property type="entry name" value="C-type_lectin-like"/>
</dbReference>
<sequence>MFCENCGAKLPDDAVFCSECGHRTVGAEIPGEAEAGNMEGASLELEPLESGQSEEALKDTLDDFNIPDMQEPPQEPEKRHKEPKRGHTKKVILICGIAVCAVAILIAVYILLIRPAMSGGTGETQPAADTGSESTEAEISEETPESLAESEEESFSGGSFTVTRSGTTSGTPETATEGETATGETQAAQNVVHEYQVVHGSMTWDEARQYCEEQGGHLATITSQEEYDQVIALLDDSGLNVAWLGATDKDSVGAFKWVTGEEFSFADWASGEPNNETGDEFYLVMYKVSGDWVWNDGPIDTNTYYSDDTVGFVCEWDKTQ</sequence>
<dbReference type="InterPro" id="IPR026870">
    <property type="entry name" value="Zinc_ribbon_dom"/>
</dbReference>
<dbReference type="AlphaFoldDB" id="A0A9D1HHM4"/>
<feature type="compositionally biased region" description="Acidic residues" evidence="1">
    <location>
        <begin position="135"/>
        <end position="154"/>
    </location>
</feature>
<keyword evidence="2" id="KW-1133">Transmembrane helix</keyword>
<dbReference type="Proteomes" id="UP000824164">
    <property type="component" value="Unassembled WGS sequence"/>
</dbReference>